<name>A0A8S5PGL6_9CAUD</name>
<accession>A0A8S5PGL6</accession>
<organism evidence="1">
    <name type="scientific">Myoviridae sp. ctsNT17</name>
    <dbReference type="NCBI Taxonomy" id="2825191"/>
    <lineage>
        <taxon>Viruses</taxon>
        <taxon>Duplodnaviria</taxon>
        <taxon>Heunggongvirae</taxon>
        <taxon>Uroviricota</taxon>
        <taxon>Caudoviricetes</taxon>
    </lineage>
</organism>
<dbReference type="EMBL" id="BK015416">
    <property type="protein sequence ID" value="DAE05757.1"/>
    <property type="molecule type" value="Genomic_DNA"/>
</dbReference>
<proteinExistence type="predicted"/>
<reference evidence="1" key="1">
    <citation type="journal article" date="2021" name="Proc. Natl. Acad. Sci. U.S.A.">
        <title>A Catalog of Tens of Thousands of Viruses from Human Metagenomes Reveals Hidden Associations with Chronic Diseases.</title>
        <authorList>
            <person name="Tisza M.J."/>
            <person name="Buck C.B."/>
        </authorList>
    </citation>
    <scope>NUCLEOTIDE SEQUENCE</scope>
    <source>
        <strain evidence="1">CtsNT17</strain>
    </source>
</reference>
<sequence length="208" mass="23263">MAMLLDRGIAHVYRVDGTQRGNDITKGLPEVYRNWFGSRDHTAEDNATGDLTMRIRIPRADVLPWDIVTLGGTPWAVSRAYDGVDEDNDQEITDLTLIRGANVFILSTAYPRKETVDDYNARYGAPDKDNASPLWCMRREVENDVYYNSQQAGVTLDARADVYTAEYAGQSYLAIGSTTYRVERRVLHGVLTQLYLTAIDGMEGADNG</sequence>
<protein>
    <submittedName>
        <fullName evidence="1">Uncharacterized protein</fullName>
    </submittedName>
</protein>
<evidence type="ECO:0000313" key="1">
    <source>
        <dbReference type="EMBL" id="DAE05757.1"/>
    </source>
</evidence>